<evidence type="ECO:0000313" key="1">
    <source>
        <dbReference type="EMBL" id="KAG6493135.1"/>
    </source>
</evidence>
<reference evidence="1 2" key="1">
    <citation type="submission" date="2020-08" db="EMBL/GenBank/DDBJ databases">
        <title>Plant Genome Project.</title>
        <authorList>
            <person name="Zhang R.-G."/>
        </authorList>
    </citation>
    <scope>NUCLEOTIDE SEQUENCE [LARGE SCALE GENOMIC DNA]</scope>
    <source>
        <tissue evidence="1">Rhizome</tissue>
    </source>
</reference>
<sequence>MSEQGRYCHRCALGPVLDHHFDRWPLASLCRCPRFHCRVLSSPNPYVVRIWVLAVYAISHFSDHRRQPPASLEGCLSSASFSNLLAISEFKDNLGGLVVTSEALPPPRVVICPNGEWMLLSGFSSSLCSNILVATYLCIDSELDLAFLPQFVLWLSWSSSIRSLVRVLGMKIHWHVKCEGFRSGLRILIQARANRTSSDFFTQIWTAPSPIVHHSTSNPREKIMTIPRKEKKRKARREEKAEKAVVLDMVFRRCTGCLEDAQVEKI</sequence>
<evidence type="ECO:0000313" key="2">
    <source>
        <dbReference type="Proteomes" id="UP000734854"/>
    </source>
</evidence>
<dbReference type="AlphaFoldDB" id="A0A8J5G7A9"/>
<name>A0A8J5G7A9_ZINOF</name>
<organism evidence="1 2">
    <name type="scientific">Zingiber officinale</name>
    <name type="common">Ginger</name>
    <name type="synonym">Amomum zingiber</name>
    <dbReference type="NCBI Taxonomy" id="94328"/>
    <lineage>
        <taxon>Eukaryota</taxon>
        <taxon>Viridiplantae</taxon>
        <taxon>Streptophyta</taxon>
        <taxon>Embryophyta</taxon>
        <taxon>Tracheophyta</taxon>
        <taxon>Spermatophyta</taxon>
        <taxon>Magnoliopsida</taxon>
        <taxon>Liliopsida</taxon>
        <taxon>Zingiberales</taxon>
        <taxon>Zingiberaceae</taxon>
        <taxon>Zingiber</taxon>
    </lineage>
</organism>
<keyword evidence="2" id="KW-1185">Reference proteome</keyword>
<dbReference type="Proteomes" id="UP000734854">
    <property type="component" value="Unassembled WGS sequence"/>
</dbReference>
<gene>
    <name evidence="1" type="ORF">ZIOFF_048112</name>
</gene>
<accession>A0A8J5G7A9</accession>
<protein>
    <submittedName>
        <fullName evidence="1">Uncharacterized protein</fullName>
    </submittedName>
</protein>
<proteinExistence type="predicted"/>
<dbReference type="EMBL" id="JACMSC010000013">
    <property type="protein sequence ID" value="KAG6493135.1"/>
    <property type="molecule type" value="Genomic_DNA"/>
</dbReference>
<comment type="caution">
    <text evidence="1">The sequence shown here is derived from an EMBL/GenBank/DDBJ whole genome shotgun (WGS) entry which is preliminary data.</text>
</comment>